<dbReference type="Pfam" id="PF01032">
    <property type="entry name" value="FecCD"/>
    <property type="match status" value="2"/>
</dbReference>
<dbReference type="InterPro" id="IPR000522">
    <property type="entry name" value="ABC_transptr_permease_BtuC"/>
</dbReference>
<feature type="transmembrane region" description="Helical" evidence="8">
    <location>
        <begin position="239"/>
        <end position="266"/>
    </location>
</feature>
<keyword evidence="7 8" id="KW-0472">Membrane</keyword>
<comment type="subcellular location">
    <subcellularLocation>
        <location evidence="1">Cell membrane</location>
        <topology evidence="1">Multi-pass membrane protein</topology>
    </subcellularLocation>
</comment>
<proteinExistence type="inferred from homology"/>
<evidence type="ECO:0000256" key="8">
    <source>
        <dbReference type="SAM" id="Phobius"/>
    </source>
</evidence>
<feature type="transmembrane region" description="Helical" evidence="8">
    <location>
        <begin position="149"/>
        <end position="172"/>
    </location>
</feature>
<dbReference type="GO" id="GO:0022857">
    <property type="term" value="F:transmembrane transporter activity"/>
    <property type="evidence" value="ECO:0007669"/>
    <property type="project" value="InterPro"/>
</dbReference>
<reference evidence="9 10" key="1">
    <citation type="journal article" date="2015" name="PLoS ONE">
        <title>Rice-Infecting Pseudomonas Genomes Are Highly Accessorized and Harbor Multiple Putative Virulence Mechanisms to Cause Sheath Brown Rot.</title>
        <authorList>
            <person name="Quibod I.L."/>
            <person name="Grande G."/>
            <person name="Oreiro E.G."/>
            <person name="Borja F.N."/>
            <person name="Dossa G.S."/>
            <person name="Mauleon R."/>
            <person name="Cruz C.V."/>
            <person name="Oliva R."/>
        </authorList>
    </citation>
    <scope>NUCLEOTIDE SEQUENCE [LARGE SCALE GENOMIC DNA]</scope>
    <source>
        <strain evidence="9 10">IRRI 6609</strain>
    </source>
</reference>
<dbReference type="PANTHER" id="PTHR30472:SF37">
    <property type="entry name" value="FE(3+) DICITRATE TRANSPORT SYSTEM PERMEASE PROTEIN FECD-RELATED"/>
    <property type="match status" value="1"/>
</dbReference>
<feature type="transmembrane region" description="Helical" evidence="8">
    <location>
        <begin position="455"/>
        <end position="476"/>
    </location>
</feature>
<organism evidence="9 10">
    <name type="scientific">Pseudomonas asplenii</name>
    <dbReference type="NCBI Taxonomy" id="53407"/>
    <lineage>
        <taxon>Bacteria</taxon>
        <taxon>Pseudomonadati</taxon>
        <taxon>Pseudomonadota</taxon>
        <taxon>Gammaproteobacteria</taxon>
        <taxon>Pseudomonadales</taxon>
        <taxon>Pseudomonadaceae</taxon>
        <taxon>Pseudomonas</taxon>
    </lineage>
</organism>
<dbReference type="GO" id="GO:0033214">
    <property type="term" value="P:siderophore-iron import into cell"/>
    <property type="evidence" value="ECO:0007669"/>
    <property type="project" value="TreeGrafter"/>
</dbReference>
<dbReference type="SUPFAM" id="SSF81345">
    <property type="entry name" value="ABC transporter involved in vitamin B12 uptake, BtuC"/>
    <property type="match status" value="2"/>
</dbReference>
<feature type="transmembrane region" description="Helical" evidence="8">
    <location>
        <begin position="398"/>
        <end position="418"/>
    </location>
</feature>
<feature type="transmembrane region" description="Helical" evidence="8">
    <location>
        <begin position="358"/>
        <end position="378"/>
    </location>
</feature>
<feature type="transmembrane region" description="Helical" evidence="8">
    <location>
        <begin position="62"/>
        <end position="83"/>
    </location>
</feature>
<evidence type="ECO:0000256" key="6">
    <source>
        <dbReference type="ARBA" id="ARBA00022989"/>
    </source>
</evidence>
<dbReference type="RefSeq" id="WP_241494285.1">
    <property type="nucleotide sequence ID" value="NZ_JSYZ01000004.1"/>
</dbReference>
<feature type="transmembrane region" description="Helical" evidence="8">
    <location>
        <begin position="645"/>
        <end position="663"/>
    </location>
</feature>
<keyword evidence="10" id="KW-1185">Reference proteome</keyword>
<dbReference type="PANTHER" id="PTHR30472">
    <property type="entry name" value="FERRIC ENTEROBACTIN TRANSPORT SYSTEM PERMEASE PROTEIN"/>
    <property type="match status" value="1"/>
</dbReference>
<dbReference type="NCBIfam" id="NF007866">
    <property type="entry name" value="PRK10577.1-2"/>
    <property type="match status" value="1"/>
</dbReference>
<dbReference type="Gene3D" id="1.10.3470.10">
    <property type="entry name" value="ABC transporter involved in vitamin B12 uptake, BtuC"/>
    <property type="match status" value="2"/>
</dbReference>
<evidence type="ECO:0000256" key="5">
    <source>
        <dbReference type="ARBA" id="ARBA00022692"/>
    </source>
</evidence>
<feature type="transmembrane region" description="Helical" evidence="8">
    <location>
        <begin position="192"/>
        <end position="213"/>
    </location>
</feature>
<dbReference type="Proteomes" id="UP000037931">
    <property type="component" value="Unassembled WGS sequence"/>
</dbReference>
<name>A0A0N0E534_9PSED</name>
<feature type="transmembrane region" description="Helical" evidence="8">
    <location>
        <begin position="524"/>
        <end position="547"/>
    </location>
</feature>
<sequence length="667" mass="69446">MSSLRLSFLPRGCLLLVLGLFAVASLLALWQVNATLGGRPWLSALLRPDPDNLSQVLLHESLLPRVAMALLCGAALGLAGTLIQQVLRNPLAEPMTLGIFPGAYLALALYTLYAPEGWSAGRELVALGGGGLAVLLVLALAWPQRLSPMAVILCGMVVNLYCGAVSLAIALVHFDFLLGLQIWGGGSLEQAGWQPSLHLALGLAGSLLAVWLVRRPLALLDSGESTARSLGARVERIRLVALLVAVVLTALVVAQVGVIGFLGLAAPALGRLLGARTLYQRLCAATCIGAAILWATDQIVLLASTSQALSAHLIPTGTVTSLLGVPLLVAMLPRLRSGMAGQWVPNWPSGAGFTRGRWLGLVVLLSVGLFLSLAVSQGLEGWSLAGWAEVRGLLFWQWPHSVLALAAGGLLALAGTLLQRATANPMASPDLLGVSSGGALGIVVVVFAVSQPTPALLFAACLSGSLTALAGLLWLGRGRFSPQRLLLIGVAVSAWFQAMVSATLASGDPRASLMLQLVTGSTYYIPPSLAWAAAVVLLLGLGLAPLFSRWLQALSLGEGAAASVGVPLARARLLILLFAGVLTTLATLLVGPLSFIGLLAPHIARLAGARKPLQQLWVAALLGSTLMLVSEWLGRQVIFPQQMPAGLVATLLGGPYLVLLMLYRGRQ</sequence>
<evidence type="ECO:0000256" key="4">
    <source>
        <dbReference type="ARBA" id="ARBA00022475"/>
    </source>
</evidence>
<evidence type="ECO:0000256" key="2">
    <source>
        <dbReference type="ARBA" id="ARBA00007935"/>
    </source>
</evidence>
<dbReference type="CDD" id="cd06550">
    <property type="entry name" value="TM_ABC_iron-siderophores_like"/>
    <property type="match status" value="2"/>
</dbReference>
<keyword evidence="5 8" id="KW-0812">Transmembrane</keyword>
<feature type="transmembrane region" description="Helical" evidence="8">
    <location>
        <begin position="125"/>
        <end position="142"/>
    </location>
</feature>
<dbReference type="PATRIC" id="fig|50340.43.peg.4734"/>
<gene>
    <name evidence="9" type="ORF">PF66_01577</name>
</gene>
<comment type="similarity">
    <text evidence="2">Belongs to the binding-protein-dependent transport system permease family. FecCD subfamily.</text>
</comment>
<feature type="transmembrane region" description="Helical" evidence="8">
    <location>
        <begin position="430"/>
        <end position="449"/>
    </location>
</feature>
<evidence type="ECO:0000256" key="7">
    <source>
        <dbReference type="ARBA" id="ARBA00023136"/>
    </source>
</evidence>
<feature type="transmembrane region" description="Helical" evidence="8">
    <location>
        <begin position="585"/>
        <end position="604"/>
    </location>
</feature>
<dbReference type="InterPro" id="IPR037294">
    <property type="entry name" value="ABC_BtuC-like"/>
</dbReference>
<comment type="caution">
    <text evidence="9">The sequence shown here is derived from an EMBL/GenBank/DDBJ whole genome shotgun (WGS) entry which is preliminary data.</text>
</comment>
<keyword evidence="6 8" id="KW-1133">Transmembrane helix</keyword>
<evidence type="ECO:0000313" key="9">
    <source>
        <dbReference type="EMBL" id="KPA91994.1"/>
    </source>
</evidence>
<dbReference type="GO" id="GO:0005886">
    <property type="term" value="C:plasma membrane"/>
    <property type="evidence" value="ECO:0007669"/>
    <property type="project" value="UniProtKB-SubCell"/>
</dbReference>
<dbReference type="EMBL" id="JSYZ01000004">
    <property type="protein sequence ID" value="KPA91994.1"/>
    <property type="molecule type" value="Genomic_DNA"/>
</dbReference>
<dbReference type="STRING" id="50340.PF66_01577"/>
<dbReference type="AlphaFoldDB" id="A0A0N0E534"/>
<evidence type="ECO:0000256" key="1">
    <source>
        <dbReference type="ARBA" id="ARBA00004651"/>
    </source>
</evidence>
<evidence type="ECO:0000256" key="3">
    <source>
        <dbReference type="ARBA" id="ARBA00022448"/>
    </source>
</evidence>
<evidence type="ECO:0000313" key="10">
    <source>
        <dbReference type="Proteomes" id="UP000037931"/>
    </source>
</evidence>
<feature type="transmembrane region" description="Helical" evidence="8">
    <location>
        <begin position="485"/>
        <end position="504"/>
    </location>
</feature>
<accession>A0A0N0E534</accession>
<feature type="transmembrane region" description="Helical" evidence="8">
    <location>
        <begin position="95"/>
        <end position="113"/>
    </location>
</feature>
<keyword evidence="3" id="KW-0813">Transport</keyword>
<keyword evidence="4" id="KW-1003">Cell membrane</keyword>
<protein>
    <submittedName>
        <fullName evidence="9">ABC-type Fe3+-siderophore transport system, permease component</fullName>
    </submittedName>
</protein>